<gene>
    <name evidence="1" type="ORF">CYMTET_48840</name>
</gene>
<dbReference type="InterPro" id="IPR036915">
    <property type="entry name" value="Cyclin-like_sf"/>
</dbReference>
<dbReference type="SUPFAM" id="SSF47954">
    <property type="entry name" value="Cyclin-like"/>
    <property type="match status" value="1"/>
</dbReference>
<dbReference type="Proteomes" id="UP001190700">
    <property type="component" value="Unassembled WGS sequence"/>
</dbReference>
<organism evidence="1 2">
    <name type="scientific">Cymbomonas tetramitiformis</name>
    <dbReference type="NCBI Taxonomy" id="36881"/>
    <lineage>
        <taxon>Eukaryota</taxon>
        <taxon>Viridiplantae</taxon>
        <taxon>Chlorophyta</taxon>
        <taxon>Pyramimonadophyceae</taxon>
        <taxon>Pyramimonadales</taxon>
        <taxon>Pyramimonadaceae</taxon>
        <taxon>Cymbomonas</taxon>
    </lineage>
</organism>
<protein>
    <submittedName>
        <fullName evidence="1">Uncharacterized protein</fullName>
    </submittedName>
</protein>
<reference evidence="1 2" key="1">
    <citation type="journal article" date="2015" name="Genome Biol. Evol.">
        <title>Comparative Genomics of a Bacterivorous Green Alga Reveals Evolutionary Causalities and Consequences of Phago-Mixotrophic Mode of Nutrition.</title>
        <authorList>
            <person name="Burns J.A."/>
            <person name="Paasch A."/>
            <person name="Narechania A."/>
            <person name="Kim E."/>
        </authorList>
    </citation>
    <scope>NUCLEOTIDE SEQUENCE [LARGE SCALE GENOMIC DNA]</scope>
    <source>
        <strain evidence="1 2">PLY_AMNH</strain>
    </source>
</reference>
<name>A0AAE0BT39_9CHLO</name>
<proteinExistence type="predicted"/>
<dbReference type="AlphaFoldDB" id="A0AAE0BT39"/>
<dbReference type="EMBL" id="LGRX02033400">
    <property type="protein sequence ID" value="KAK3241400.1"/>
    <property type="molecule type" value="Genomic_DNA"/>
</dbReference>
<comment type="caution">
    <text evidence="1">The sequence shown here is derived from an EMBL/GenBank/DDBJ whole genome shotgun (WGS) entry which is preliminary data.</text>
</comment>
<sequence length="112" mass="12464">MEPKLGLNAAEGAAVGKLPYANLLMELMRLARCTQPDILTACCYLARFVHFHDQTRWKALLHKTVALSLAEELMALTGTARDAEHACNLRSEFAVVQQPMTIHQLPMLFATL</sequence>
<evidence type="ECO:0000313" key="1">
    <source>
        <dbReference type="EMBL" id="KAK3241400.1"/>
    </source>
</evidence>
<keyword evidence="2" id="KW-1185">Reference proteome</keyword>
<accession>A0AAE0BT39</accession>
<evidence type="ECO:0000313" key="2">
    <source>
        <dbReference type="Proteomes" id="UP001190700"/>
    </source>
</evidence>